<dbReference type="InterPro" id="IPR002685">
    <property type="entry name" value="Glyco_trans_15"/>
</dbReference>
<dbReference type="STRING" id="97359.A0A550C521"/>
<evidence type="ECO:0000256" key="2">
    <source>
        <dbReference type="ARBA" id="ARBA00022679"/>
    </source>
</evidence>
<name>A0A550C521_9AGAR</name>
<feature type="active site" description="Nucleophile" evidence="3">
    <location>
        <position position="289"/>
    </location>
</feature>
<comment type="similarity">
    <text evidence="1">Belongs to the glycosyltransferase 15 family.</text>
</comment>
<accession>A0A550C521</accession>
<dbReference type="Gene3D" id="3.90.550.10">
    <property type="entry name" value="Spore Coat Polysaccharide Biosynthesis Protein SpsA, Chain A"/>
    <property type="match status" value="1"/>
</dbReference>
<dbReference type="GO" id="GO:0000026">
    <property type="term" value="F:alpha-1,2-mannosyltransferase activity"/>
    <property type="evidence" value="ECO:0007669"/>
    <property type="project" value="TreeGrafter"/>
</dbReference>
<dbReference type="PIRSF" id="PIRSF018153">
    <property type="entry name" value="Glyco_trans_15"/>
    <property type="match status" value="1"/>
</dbReference>
<comment type="caution">
    <text evidence="5">The sequence shown here is derived from an EMBL/GenBank/DDBJ whole genome shotgun (WGS) entry which is preliminary data.</text>
</comment>
<evidence type="ECO:0000313" key="6">
    <source>
        <dbReference type="Proteomes" id="UP000320762"/>
    </source>
</evidence>
<evidence type="ECO:0000313" key="5">
    <source>
        <dbReference type="EMBL" id="TRM59909.1"/>
    </source>
</evidence>
<dbReference type="EMBL" id="VDMD01000025">
    <property type="protein sequence ID" value="TRM59909.1"/>
    <property type="molecule type" value="Genomic_DNA"/>
</dbReference>
<sequence>MSAAKRARLVLVFLALVLTPLLVLYNLLKDVHRDATEPFDLNSPTWSSASEDVVHLSPSEGDEDANNLADDHSLGPPKRANATFIILARNSDLAGTVQSITEIEQRFNKRYQYPYVILNDQEFTADFKRTVTGLTPSLVEFGLIPREDWVQPVWIDEERAAEARRKMVDEGVKYGGDVTYRNMCRFNSGFFYRQPLMQKYKYYWRIEPNVHFLCDIHFDPFLFMQEQEKVYGFTLAVHEIAATVPTLWDTAKTFTDQHPEYLASDNALGFITRFRSGGYNGCHFWSNFEIADMDFFRGEAYSQFFDFLDRSGGYYYERWGDAPVHSIAVSLFLNASKIHFFDPIGYQHDDWRHCPLDRATFEEGNCDCDYKKEFDYSGGSCKAQWDHFVRTSGLESR</sequence>
<dbReference type="GO" id="GO:0006487">
    <property type="term" value="P:protein N-linked glycosylation"/>
    <property type="evidence" value="ECO:0007669"/>
    <property type="project" value="TreeGrafter"/>
</dbReference>
<feature type="region of interest" description="Disordered" evidence="4">
    <location>
        <begin position="52"/>
        <end position="74"/>
    </location>
</feature>
<dbReference type="GO" id="GO:0000032">
    <property type="term" value="P:cell wall mannoprotein biosynthetic process"/>
    <property type="evidence" value="ECO:0007669"/>
    <property type="project" value="TreeGrafter"/>
</dbReference>
<gene>
    <name evidence="5" type="ORF">BD626DRAFT_572307</name>
</gene>
<dbReference type="Pfam" id="PF01793">
    <property type="entry name" value="Glyco_transf_15"/>
    <property type="match status" value="1"/>
</dbReference>
<keyword evidence="2 5" id="KW-0808">Transferase</keyword>
<dbReference type="InterPro" id="IPR029044">
    <property type="entry name" value="Nucleotide-diphossugar_trans"/>
</dbReference>
<dbReference type="PANTHER" id="PTHR31121:SF6">
    <property type="entry name" value="ALPHA-1,2 MANNOSYLTRANSFERASE KTR1"/>
    <property type="match status" value="1"/>
</dbReference>
<evidence type="ECO:0000256" key="3">
    <source>
        <dbReference type="PIRSR" id="PIRSR018153-1"/>
    </source>
</evidence>
<dbReference type="GO" id="GO:0016020">
    <property type="term" value="C:membrane"/>
    <property type="evidence" value="ECO:0007669"/>
    <property type="project" value="InterPro"/>
</dbReference>
<reference evidence="5 6" key="1">
    <citation type="journal article" date="2019" name="New Phytol.">
        <title>Comparative genomics reveals unique wood-decay strategies and fruiting body development in the Schizophyllaceae.</title>
        <authorList>
            <person name="Almasi E."/>
            <person name="Sahu N."/>
            <person name="Krizsan K."/>
            <person name="Balint B."/>
            <person name="Kovacs G.M."/>
            <person name="Kiss B."/>
            <person name="Cseklye J."/>
            <person name="Drula E."/>
            <person name="Henrissat B."/>
            <person name="Nagy I."/>
            <person name="Chovatia M."/>
            <person name="Adam C."/>
            <person name="LaButti K."/>
            <person name="Lipzen A."/>
            <person name="Riley R."/>
            <person name="Grigoriev I.V."/>
            <person name="Nagy L.G."/>
        </authorList>
    </citation>
    <scope>NUCLEOTIDE SEQUENCE [LARGE SCALE GENOMIC DNA]</scope>
    <source>
        <strain evidence="5 6">NL-1724</strain>
    </source>
</reference>
<evidence type="ECO:0000256" key="1">
    <source>
        <dbReference type="ARBA" id="ARBA00007677"/>
    </source>
</evidence>
<proteinExistence type="inferred from homology"/>
<dbReference type="GO" id="GO:0005794">
    <property type="term" value="C:Golgi apparatus"/>
    <property type="evidence" value="ECO:0007669"/>
    <property type="project" value="TreeGrafter"/>
</dbReference>
<organism evidence="5 6">
    <name type="scientific">Schizophyllum amplum</name>
    <dbReference type="NCBI Taxonomy" id="97359"/>
    <lineage>
        <taxon>Eukaryota</taxon>
        <taxon>Fungi</taxon>
        <taxon>Dikarya</taxon>
        <taxon>Basidiomycota</taxon>
        <taxon>Agaricomycotina</taxon>
        <taxon>Agaricomycetes</taxon>
        <taxon>Agaricomycetidae</taxon>
        <taxon>Agaricales</taxon>
        <taxon>Schizophyllaceae</taxon>
        <taxon>Schizophyllum</taxon>
    </lineage>
</organism>
<evidence type="ECO:0000256" key="4">
    <source>
        <dbReference type="SAM" id="MobiDB-lite"/>
    </source>
</evidence>
<protein>
    <submittedName>
        <fullName evidence="5">Glycosyltransferase family 15 protein</fullName>
    </submittedName>
</protein>
<dbReference type="OrthoDB" id="439943at2759"/>
<dbReference type="PANTHER" id="PTHR31121">
    <property type="entry name" value="ALPHA-1,2 MANNOSYLTRANSFERASE KTR1"/>
    <property type="match status" value="1"/>
</dbReference>
<keyword evidence="6" id="KW-1185">Reference proteome</keyword>
<dbReference type="SUPFAM" id="SSF53448">
    <property type="entry name" value="Nucleotide-diphospho-sugar transferases"/>
    <property type="match status" value="1"/>
</dbReference>
<dbReference type="AlphaFoldDB" id="A0A550C521"/>
<dbReference type="FunFam" id="3.90.550.10:FF:000051">
    <property type="entry name" value="Alpha-1,2-mannosyltransferase (Ktr4)"/>
    <property type="match status" value="1"/>
</dbReference>
<dbReference type="Proteomes" id="UP000320762">
    <property type="component" value="Unassembled WGS sequence"/>
</dbReference>